<reference evidence="8 9" key="1">
    <citation type="submission" date="2016-05" db="EMBL/GenBank/DDBJ databases">
        <title>Microbial solvent formation.</title>
        <authorList>
            <person name="Poehlein A."/>
            <person name="Montoya Solano J.D."/>
            <person name="Flitsch S."/>
            <person name="Krabben P."/>
            <person name="Duerre P."/>
            <person name="Daniel R."/>
        </authorList>
    </citation>
    <scope>NUCLEOTIDE SEQUENCE [LARGE SCALE GENOMIC DNA]</scope>
    <source>
        <strain evidence="8 9">L1-8</strain>
    </source>
</reference>
<feature type="domain" description="Putative aromatic acid exporter C-terminal" evidence="7">
    <location>
        <begin position="147"/>
        <end position="312"/>
    </location>
</feature>
<evidence type="ECO:0000256" key="2">
    <source>
        <dbReference type="ARBA" id="ARBA00022475"/>
    </source>
</evidence>
<evidence type="ECO:0000256" key="5">
    <source>
        <dbReference type="ARBA" id="ARBA00023136"/>
    </source>
</evidence>
<dbReference type="InterPro" id="IPR038323">
    <property type="entry name" value="ArAE_1_C_sf"/>
</dbReference>
<name>A0A1S8N2J5_CLOSA</name>
<sequence length="332" mass="38163">MKKYLQSKVFKMALSATIAITISNYIGLQFGVTSGVIAILTIQDTKKEALLIGGRRIITSTIAILLSFVLYILLGNNPVVFGLFLLIFIPLTKVLKMDEGMVVGAVLSTHLLTSTNINASWIINEAKLTVIGIGVAMFFNFYTASLEDEFEKNKKRIEDCYRALLSDMAVTLVTQAIPIYEQKLLLEVENLVKKSKDIARAINNNKLFKKNDYYVNYIDMRILQLDAMKKMNRHFSRFYMTYEQTKILSEFTNNVAMNLYEDNDCIELIDKLNLLRKDYANMELPKNRNEFENRALLFQFLNDLEDFLVIKRDFKKSVNTNNENTNNNADDK</sequence>
<feature type="transmembrane region" description="Helical" evidence="6">
    <location>
        <begin position="12"/>
        <end position="42"/>
    </location>
</feature>
<evidence type="ECO:0000313" key="9">
    <source>
        <dbReference type="Proteomes" id="UP000191154"/>
    </source>
</evidence>
<dbReference type="STRING" id="169679.CSACC_24850"/>
<dbReference type="AlphaFoldDB" id="A0A1S8N2J5"/>
<gene>
    <name evidence="8" type="ORF">CLOSAC_33500</name>
</gene>
<dbReference type="GO" id="GO:0005886">
    <property type="term" value="C:plasma membrane"/>
    <property type="evidence" value="ECO:0007669"/>
    <property type="project" value="UniProtKB-SubCell"/>
</dbReference>
<evidence type="ECO:0000313" key="8">
    <source>
        <dbReference type="EMBL" id="OOM10729.1"/>
    </source>
</evidence>
<dbReference type="EMBL" id="LZYZ01000006">
    <property type="protein sequence ID" value="OOM10729.1"/>
    <property type="molecule type" value="Genomic_DNA"/>
</dbReference>
<dbReference type="InterPro" id="IPR052984">
    <property type="entry name" value="UPF0421"/>
</dbReference>
<feature type="transmembrane region" description="Helical" evidence="6">
    <location>
        <begin position="128"/>
        <end position="146"/>
    </location>
</feature>
<dbReference type="Pfam" id="PF06081">
    <property type="entry name" value="ArAE_1"/>
    <property type="match status" value="1"/>
</dbReference>
<dbReference type="PANTHER" id="PTHR40064">
    <property type="entry name" value="MEMBRANE PROTEIN-RELATED"/>
    <property type="match status" value="1"/>
</dbReference>
<accession>A0A1S8N2J5</accession>
<proteinExistence type="predicted"/>
<feature type="transmembrane region" description="Helical" evidence="6">
    <location>
        <begin position="101"/>
        <end position="122"/>
    </location>
</feature>
<organism evidence="8 9">
    <name type="scientific">Clostridium saccharobutylicum</name>
    <dbReference type="NCBI Taxonomy" id="169679"/>
    <lineage>
        <taxon>Bacteria</taxon>
        <taxon>Bacillati</taxon>
        <taxon>Bacillota</taxon>
        <taxon>Clostridia</taxon>
        <taxon>Eubacteriales</taxon>
        <taxon>Clostridiaceae</taxon>
        <taxon>Clostridium</taxon>
    </lineage>
</organism>
<evidence type="ECO:0000259" key="7">
    <source>
        <dbReference type="Pfam" id="PF11728"/>
    </source>
</evidence>
<dbReference type="InterPro" id="IPR021062">
    <property type="entry name" value="ArAE_1_C"/>
</dbReference>
<feature type="transmembrane region" description="Helical" evidence="6">
    <location>
        <begin position="62"/>
        <end position="89"/>
    </location>
</feature>
<evidence type="ECO:0000256" key="6">
    <source>
        <dbReference type="SAM" id="Phobius"/>
    </source>
</evidence>
<dbReference type="Gene3D" id="1.20.120.940">
    <property type="entry name" value="Putative aromatic acid exporter, C-terminal domain"/>
    <property type="match status" value="1"/>
</dbReference>
<keyword evidence="5 6" id="KW-0472">Membrane</keyword>
<dbReference type="RefSeq" id="WP_077866403.1">
    <property type="nucleotide sequence ID" value="NZ_LZYZ01000006.1"/>
</dbReference>
<comment type="caution">
    <text evidence="8">The sequence shown here is derived from an EMBL/GenBank/DDBJ whole genome shotgun (WGS) entry which is preliminary data.</text>
</comment>
<evidence type="ECO:0000256" key="3">
    <source>
        <dbReference type="ARBA" id="ARBA00022692"/>
    </source>
</evidence>
<evidence type="ECO:0000256" key="1">
    <source>
        <dbReference type="ARBA" id="ARBA00004651"/>
    </source>
</evidence>
<comment type="subcellular location">
    <subcellularLocation>
        <location evidence="1">Cell membrane</location>
        <topology evidence="1">Multi-pass membrane protein</topology>
    </subcellularLocation>
</comment>
<evidence type="ECO:0000256" key="4">
    <source>
        <dbReference type="ARBA" id="ARBA00022989"/>
    </source>
</evidence>
<dbReference type="Pfam" id="PF11728">
    <property type="entry name" value="ArAE_1_C"/>
    <property type="match status" value="1"/>
</dbReference>
<dbReference type="InterPro" id="IPR010343">
    <property type="entry name" value="ArAE_1"/>
</dbReference>
<keyword evidence="2" id="KW-1003">Cell membrane</keyword>
<dbReference type="PANTHER" id="PTHR40064:SF1">
    <property type="entry name" value="MEMBRANE PROTEIN"/>
    <property type="match status" value="1"/>
</dbReference>
<keyword evidence="4 6" id="KW-1133">Transmembrane helix</keyword>
<protein>
    <recommendedName>
        <fullName evidence="7">Putative aromatic acid exporter C-terminal domain-containing protein</fullName>
    </recommendedName>
</protein>
<keyword evidence="3 6" id="KW-0812">Transmembrane</keyword>
<dbReference type="Proteomes" id="UP000191154">
    <property type="component" value="Unassembled WGS sequence"/>
</dbReference>